<dbReference type="Proteomes" id="UP000539175">
    <property type="component" value="Unassembled WGS sequence"/>
</dbReference>
<accession>A0A7X0B0C8</accession>
<sequence length="802" mass="79503">MPDDLTRLYQALRAADAAGNTEDARRLAEYIKSLPTGTDAPAGPEPDRSWGSALMSGVAGPVKGIGTTLEVTGLAPEWGKVMQGVPAPSNYEPAKEQFLHPRDGDATLFGYGVGAVPRMVAENAGAMAGDLAARGAGAVAGGALGGAAGGVVGSVVPGLGNAAGAATGASGGAIAGAIVAPAALNVMETLGPIAKSIAAHDGRDQVSRDDLKQAAVTAAASGLISAAALKFIPGLGDVAGSSAIGIAKSSAAGVIGGAASSAVTQAGSTAGTADGLSVDPGDMLADAVGSGATAAGVGAVRAAAAFPANHRAAKDYATSPEAFESANRVGQAYSDYNPTAIPGAPGADTAPSVLFRTMADNTRAQLNTAVEGLRSQGVVDDGEAGQLSQIVRRAGSGQRAITKDDLSFIDGLNLPGDQVAALKSSVVDLNTMTYSGLQKNAVGPVERAAAKFAPALGRAIGTGAGSVMGGWAGGITGNVVGGTAGAILPALGAITDRMTGQSGPPALRNKDRNAAFLERRGIDPGSLDDNLAALSQGLYGGAAAPASGGWPGGSIPPWAVGGPPMPTVATPTAGTAPQMPGPAAPATTGPPKPVDVYAIGRKATIDADTPANGVDREIAHRLGFSPAQVRDLRDHIVAHGGTPEDQAALGSLMDRFSTAQSLPQGDFYALQNLIPLAATKAGVQPRYSPDERQQFAPPPPKATAGDPYSPAMAQANANQARVTQASAALDGVQLPSTDLAALKVAALRIGASNNKADAQAVLDGLSGQVTPEALQAAQQYLAPLVAQIRHDTPEKAEAARKK</sequence>
<feature type="compositionally biased region" description="Pro residues" evidence="1">
    <location>
        <begin position="579"/>
        <end position="591"/>
    </location>
</feature>
<feature type="region of interest" description="Disordered" evidence="1">
    <location>
        <begin position="683"/>
        <end position="708"/>
    </location>
</feature>
<comment type="caution">
    <text evidence="2">The sequence shown here is derived from an EMBL/GenBank/DDBJ whole genome shotgun (WGS) entry which is preliminary data.</text>
</comment>
<proteinExistence type="predicted"/>
<feature type="region of interest" description="Disordered" evidence="1">
    <location>
        <begin position="32"/>
        <end position="51"/>
    </location>
</feature>
<feature type="region of interest" description="Disordered" evidence="1">
    <location>
        <begin position="572"/>
        <end position="591"/>
    </location>
</feature>
<keyword evidence="3" id="KW-1185">Reference proteome</keyword>
<dbReference type="RefSeq" id="WP_184803025.1">
    <property type="nucleotide sequence ID" value="NZ_JACIIZ010000010.1"/>
</dbReference>
<gene>
    <name evidence="2" type="ORF">FHS74_003591</name>
</gene>
<protein>
    <submittedName>
        <fullName evidence="2">Uncharacterized protein</fullName>
    </submittedName>
</protein>
<evidence type="ECO:0000256" key="1">
    <source>
        <dbReference type="SAM" id="MobiDB-lite"/>
    </source>
</evidence>
<name>A0A7X0B0C8_9PROT</name>
<evidence type="ECO:0000313" key="2">
    <source>
        <dbReference type="EMBL" id="MBB6253022.1"/>
    </source>
</evidence>
<reference evidence="2 3" key="1">
    <citation type="submission" date="2020-08" db="EMBL/GenBank/DDBJ databases">
        <title>Genomic Encyclopedia of Type Strains, Phase IV (KMG-IV): sequencing the most valuable type-strain genomes for metagenomic binning, comparative biology and taxonomic classification.</title>
        <authorList>
            <person name="Goeker M."/>
        </authorList>
    </citation>
    <scope>NUCLEOTIDE SEQUENCE [LARGE SCALE GENOMIC DNA]</scope>
    <source>
        <strain evidence="2 3">DSM 22198</strain>
    </source>
</reference>
<evidence type="ECO:0000313" key="3">
    <source>
        <dbReference type="Proteomes" id="UP000539175"/>
    </source>
</evidence>
<dbReference type="AlphaFoldDB" id="A0A7X0B0C8"/>
<dbReference type="EMBL" id="JACIIZ010000010">
    <property type="protein sequence ID" value="MBB6253022.1"/>
    <property type="molecule type" value="Genomic_DNA"/>
</dbReference>
<organism evidence="2 3">
    <name type="scientific">Nitrospirillum iridis</name>
    <dbReference type="NCBI Taxonomy" id="765888"/>
    <lineage>
        <taxon>Bacteria</taxon>
        <taxon>Pseudomonadati</taxon>
        <taxon>Pseudomonadota</taxon>
        <taxon>Alphaproteobacteria</taxon>
        <taxon>Rhodospirillales</taxon>
        <taxon>Azospirillaceae</taxon>
        <taxon>Nitrospirillum</taxon>
    </lineage>
</organism>